<dbReference type="GO" id="GO:0046983">
    <property type="term" value="F:protein dimerization activity"/>
    <property type="evidence" value="ECO:0007669"/>
    <property type="project" value="InterPro"/>
</dbReference>
<evidence type="ECO:0000256" key="5">
    <source>
        <dbReference type="ARBA" id="ARBA00023242"/>
    </source>
</evidence>
<evidence type="ECO:0000256" key="2">
    <source>
        <dbReference type="ARBA" id="ARBA00023015"/>
    </source>
</evidence>
<dbReference type="PANTHER" id="PTHR45914:SF60">
    <property type="entry name" value="TRANSCRIPTION FACTOR RSL2-LIKE"/>
    <property type="match status" value="1"/>
</dbReference>
<dbReference type="SUPFAM" id="SSF47459">
    <property type="entry name" value="HLH, helix-loop-helix DNA-binding domain"/>
    <property type="match status" value="2"/>
</dbReference>
<name>A0AAQ3MRC8_VIGMU</name>
<dbReference type="GO" id="GO:0003700">
    <property type="term" value="F:DNA-binding transcription factor activity"/>
    <property type="evidence" value="ECO:0007669"/>
    <property type="project" value="InterPro"/>
</dbReference>
<dbReference type="PROSITE" id="PS50888">
    <property type="entry name" value="BHLH"/>
    <property type="match status" value="2"/>
</dbReference>
<dbReference type="Proteomes" id="UP001374535">
    <property type="component" value="Chromosome 9"/>
</dbReference>
<organism evidence="8 9">
    <name type="scientific">Vigna mungo</name>
    <name type="common">Black gram</name>
    <name type="synonym">Phaseolus mungo</name>
    <dbReference type="NCBI Taxonomy" id="3915"/>
    <lineage>
        <taxon>Eukaryota</taxon>
        <taxon>Viridiplantae</taxon>
        <taxon>Streptophyta</taxon>
        <taxon>Embryophyta</taxon>
        <taxon>Tracheophyta</taxon>
        <taxon>Spermatophyta</taxon>
        <taxon>Magnoliopsida</taxon>
        <taxon>eudicotyledons</taxon>
        <taxon>Gunneridae</taxon>
        <taxon>Pentapetalae</taxon>
        <taxon>rosids</taxon>
        <taxon>fabids</taxon>
        <taxon>Fabales</taxon>
        <taxon>Fabaceae</taxon>
        <taxon>Papilionoideae</taxon>
        <taxon>50 kb inversion clade</taxon>
        <taxon>NPAAA clade</taxon>
        <taxon>indigoferoid/millettioid clade</taxon>
        <taxon>Phaseoleae</taxon>
        <taxon>Vigna</taxon>
    </lineage>
</organism>
<keyword evidence="2" id="KW-0805">Transcription regulation</keyword>
<keyword evidence="5" id="KW-0539">Nucleus</keyword>
<dbReference type="FunFam" id="4.10.280.10:FF:000022">
    <property type="entry name" value="Basic helix-loop-helix transcription factor"/>
    <property type="match status" value="2"/>
</dbReference>
<reference evidence="8 9" key="1">
    <citation type="journal article" date="2023" name="Life. Sci Alliance">
        <title>Evolutionary insights into 3D genome organization and epigenetic landscape of Vigna mungo.</title>
        <authorList>
            <person name="Junaid A."/>
            <person name="Singh B."/>
            <person name="Bhatia S."/>
        </authorList>
    </citation>
    <scope>NUCLEOTIDE SEQUENCE [LARGE SCALE GENOMIC DNA]</scope>
    <source>
        <strain evidence="8">Urdbean</strain>
    </source>
</reference>
<protein>
    <recommendedName>
        <fullName evidence="7">BHLH domain-containing protein</fullName>
    </recommendedName>
</protein>
<feature type="domain" description="BHLH" evidence="7">
    <location>
        <begin position="662"/>
        <end position="711"/>
    </location>
</feature>
<feature type="compositionally biased region" description="Basic residues" evidence="6">
    <location>
        <begin position="589"/>
        <end position="600"/>
    </location>
</feature>
<dbReference type="PANTHER" id="PTHR45914">
    <property type="entry name" value="TRANSCRIPTION FACTOR HEC3-RELATED"/>
    <property type="match status" value="1"/>
</dbReference>
<proteinExistence type="predicted"/>
<dbReference type="Gene3D" id="4.10.280.10">
    <property type="entry name" value="Helix-loop-helix DNA-binding domain"/>
    <property type="match status" value="2"/>
</dbReference>
<dbReference type="InterPro" id="IPR036638">
    <property type="entry name" value="HLH_DNA-bd_sf"/>
</dbReference>
<feature type="region of interest" description="Disordered" evidence="6">
    <location>
        <begin position="176"/>
        <end position="219"/>
    </location>
</feature>
<keyword evidence="3" id="KW-0238">DNA-binding</keyword>
<dbReference type="Pfam" id="PF00010">
    <property type="entry name" value="HLH"/>
    <property type="match status" value="2"/>
</dbReference>
<accession>A0AAQ3MRC8</accession>
<dbReference type="EMBL" id="CP144692">
    <property type="protein sequence ID" value="WVY95812.1"/>
    <property type="molecule type" value="Genomic_DNA"/>
</dbReference>
<gene>
    <name evidence="8" type="ORF">V8G54_027963</name>
</gene>
<evidence type="ECO:0000256" key="1">
    <source>
        <dbReference type="ARBA" id="ARBA00004123"/>
    </source>
</evidence>
<dbReference type="SMART" id="SM00353">
    <property type="entry name" value="HLH"/>
    <property type="match status" value="2"/>
</dbReference>
<keyword evidence="4" id="KW-0804">Transcription</keyword>
<feature type="domain" description="BHLH" evidence="7">
    <location>
        <begin position="265"/>
        <end position="314"/>
    </location>
</feature>
<feature type="compositionally biased region" description="Polar residues" evidence="6">
    <location>
        <begin position="628"/>
        <end position="645"/>
    </location>
</feature>
<keyword evidence="9" id="KW-1185">Reference proteome</keyword>
<dbReference type="GO" id="GO:0048766">
    <property type="term" value="P:root hair initiation"/>
    <property type="evidence" value="ECO:0007669"/>
    <property type="project" value="UniProtKB-ARBA"/>
</dbReference>
<evidence type="ECO:0000259" key="7">
    <source>
        <dbReference type="PROSITE" id="PS50888"/>
    </source>
</evidence>
<dbReference type="InterPro" id="IPR045843">
    <property type="entry name" value="IND-like"/>
</dbReference>
<feature type="region of interest" description="Disordered" evidence="6">
    <location>
        <begin position="574"/>
        <end position="674"/>
    </location>
</feature>
<sequence length="754" mass="83787">MESSQQISEEWGSLCGLHTTEEADFMAQLFPGTYCSVTEKHYGNTTTFGVWPAHESTKVTMKATNNNSYFLPNVTDINFCFSQGSSSSSDSGNSIFSTTSSGTHYCDPATNFDSVSMAFFLGDAQFSPHTFHCYDNSSQQINENTDEESSLDPVTLADNNLQAKREYEMMVSEYAHEDRSENMENLTKRFRNSKEVSKTLRNTKLKKNSKSASINKNEDDRSLNLEGLGCFSQGDSNASLKPNGGALKDPAPPSLLRKSRATKGPATDPQSLYARKRRERINERLRILQSLVPNGTKVDISTMLDEAVQYVKFLQLQIKTGLRTRRTSESLERNWECRFRKTCLCKTFGFQKPWLKVWEEIVEENGLMDLLFGEQWGSSSITVVEEEESHPRKKMDPTEQISEEWSSLSGFCTAEEADFMSQLLDNCSLPENLCGNFHLGIPSATWPGHESTILTVTSINDSPYFPTTADNNNSNSNYLCFSQGSCSTSDSSNIFPATSGHKHCLNDQVANIGYVSMGFANFSPYNVQGSDSQQMNGNTDQDLGPEVIADKNSQDHQECEVLVSEAATEDITTNLEKLGKRSRGSMQVRKSKKNAKSVKKPKSDSISNSEEGRSPDLQGCCSDDDDSNASQELNGGGSPNLSLEDSTSLKLKGKKSTASRGSATDPQSVYARRRRERINERLKILQNLVPNGTKVDISTMLEEAVQYVKFLQLQIKVTTLVELLSSDDLWMYAPIAYNGMNIGLDLNITPTKQP</sequence>
<dbReference type="CDD" id="cd11454">
    <property type="entry name" value="bHLH_AtIND_like"/>
    <property type="match status" value="1"/>
</dbReference>
<dbReference type="GO" id="GO:0005634">
    <property type="term" value="C:nucleus"/>
    <property type="evidence" value="ECO:0007669"/>
    <property type="project" value="UniProtKB-SubCell"/>
</dbReference>
<evidence type="ECO:0000256" key="4">
    <source>
        <dbReference type="ARBA" id="ARBA00023163"/>
    </source>
</evidence>
<evidence type="ECO:0000256" key="3">
    <source>
        <dbReference type="ARBA" id="ARBA00023125"/>
    </source>
</evidence>
<dbReference type="GO" id="GO:0003677">
    <property type="term" value="F:DNA binding"/>
    <property type="evidence" value="ECO:0007669"/>
    <property type="project" value="UniProtKB-KW"/>
</dbReference>
<evidence type="ECO:0000313" key="9">
    <source>
        <dbReference type="Proteomes" id="UP001374535"/>
    </source>
</evidence>
<comment type="subcellular location">
    <subcellularLocation>
        <location evidence="1">Nucleus</location>
    </subcellularLocation>
</comment>
<dbReference type="InterPro" id="IPR011598">
    <property type="entry name" value="bHLH_dom"/>
</dbReference>
<evidence type="ECO:0000256" key="6">
    <source>
        <dbReference type="SAM" id="MobiDB-lite"/>
    </source>
</evidence>
<dbReference type="AlphaFoldDB" id="A0AAQ3MRC8"/>
<feature type="region of interest" description="Disordered" evidence="6">
    <location>
        <begin position="234"/>
        <end position="275"/>
    </location>
</feature>
<evidence type="ECO:0000313" key="8">
    <source>
        <dbReference type="EMBL" id="WVY95812.1"/>
    </source>
</evidence>